<accession>A0A1G7RGT4</accession>
<evidence type="ECO:0000313" key="3">
    <source>
        <dbReference type="Proteomes" id="UP000199415"/>
    </source>
</evidence>
<dbReference type="PANTHER" id="PTHR35446">
    <property type="entry name" value="SI:CH211-175M2.5"/>
    <property type="match status" value="1"/>
</dbReference>
<protein>
    <submittedName>
        <fullName evidence="2">Uncharacterized peroxidase-related enzyme</fullName>
    </submittedName>
</protein>
<organism evidence="2 3">
    <name type="scientific">Limimonas halophila</name>
    <dbReference type="NCBI Taxonomy" id="1082479"/>
    <lineage>
        <taxon>Bacteria</taxon>
        <taxon>Pseudomonadati</taxon>
        <taxon>Pseudomonadota</taxon>
        <taxon>Alphaproteobacteria</taxon>
        <taxon>Rhodospirillales</taxon>
        <taxon>Rhodovibrionaceae</taxon>
        <taxon>Limimonas</taxon>
    </lineage>
</organism>
<dbReference type="GO" id="GO:0051920">
    <property type="term" value="F:peroxiredoxin activity"/>
    <property type="evidence" value="ECO:0007669"/>
    <property type="project" value="InterPro"/>
</dbReference>
<name>A0A1G7RGT4_9PROT</name>
<keyword evidence="2" id="KW-0560">Oxidoreductase</keyword>
<keyword evidence="2" id="KW-0575">Peroxidase</keyword>
<dbReference type="PANTHER" id="PTHR35446:SF2">
    <property type="entry name" value="CARBOXYMUCONOLACTONE DECARBOXYLASE-LIKE DOMAIN-CONTAINING PROTEIN"/>
    <property type="match status" value="1"/>
</dbReference>
<dbReference type="InterPro" id="IPR029032">
    <property type="entry name" value="AhpD-like"/>
</dbReference>
<gene>
    <name evidence="2" type="ORF">SAMN05216241_105127</name>
</gene>
<reference evidence="2 3" key="1">
    <citation type="submission" date="2016-10" db="EMBL/GenBank/DDBJ databases">
        <authorList>
            <person name="de Groot N.N."/>
        </authorList>
    </citation>
    <scope>NUCLEOTIDE SEQUENCE [LARGE SCALE GENOMIC DNA]</scope>
    <source>
        <strain evidence="2 3">DSM 25584</strain>
    </source>
</reference>
<dbReference type="STRING" id="1082479.SAMN05216241_105127"/>
<dbReference type="InterPro" id="IPR003779">
    <property type="entry name" value="CMD-like"/>
</dbReference>
<dbReference type="AlphaFoldDB" id="A0A1G7RGT4"/>
<keyword evidence="3" id="KW-1185">Reference proteome</keyword>
<dbReference type="SUPFAM" id="SSF69118">
    <property type="entry name" value="AhpD-like"/>
    <property type="match status" value="1"/>
</dbReference>
<dbReference type="InterPro" id="IPR004675">
    <property type="entry name" value="AhpD_core"/>
</dbReference>
<sequence>MSYLRSNPSATLIDAMGMVPDVAAPLHEFAEAAMRGDAPLSAIDRELIAARVSHANGCEFCRDSHGAAVHELGGDPQTVQDVIHAGTPQSRPDLAPLLAYIDKLNAAPSSITQADVDAVLDAGWSEQALTYAILSCGYFNLMNRWVEGLGIPSDDATVRMAGRMLAEQGYQGIASMLKSAA</sequence>
<proteinExistence type="predicted"/>
<evidence type="ECO:0000313" key="2">
    <source>
        <dbReference type="EMBL" id="SDG09961.1"/>
    </source>
</evidence>
<evidence type="ECO:0000259" key="1">
    <source>
        <dbReference type="Pfam" id="PF02627"/>
    </source>
</evidence>
<feature type="domain" description="Carboxymuconolactone decarboxylase-like" evidence="1">
    <location>
        <begin position="20"/>
        <end position="85"/>
    </location>
</feature>
<dbReference type="EMBL" id="FNCE01000005">
    <property type="protein sequence ID" value="SDG09961.1"/>
    <property type="molecule type" value="Genomic_DNA"/>
</dbReference>
<dbReference type="RefSeq" id="WP_176758594.1">
    <property type="nucleotide sequence ID" value="NZ_FNCE01000005.1"/>
</dbReference>
<dbReference type="NCBIfam" id="TIGR00778">
    <property type="entry name" value="ahpD_dom"/>
    <property type="match status" value="1"/>
</dbReference>
<dbReference type="Gene3D" id="1.20.1290.10">
    <property type="entry name" value="AhpD-like"/>
    <property type="match status" value="1"/>
</dbReference>
<dbReference type="Proteomes" id="UP000199415">
    <property type="component" value="Unassembled WGS sequence"/>
</dbReference>
<dbReference type="Pfam" id="PF02627">
    <property type="entry name" value="CMD"/>
    <property type="match status" value="1"/>
</dbReference>